<dbReference type="InterPro" id="IPR036249">
    <property type="entry name" value="Thioredoxin-like_sf"/>
</dbReference>
<dbReference type="SUPFAM" id="SSF52833">
    <property type="entry name" value="Thioredoxin-like"/>
    <property type="match status" value="1"/>
</dbReference>
<dbReference type="RefSeq" id="WP_341419328.1">
    <property type="nucleotide sequence ID" value="NZ_JBBPCC010000027.1"/>
</dbReference>
<name>A0ABU9DTJ2_9BACL</name>
<keyword evidence="2" id="KW-1185">Reference proteome</keyword>
<evidence type="ECO:0000313" key="2">
    <source>
        <dbReference type="Proteomes" id="UP001469365"/>
    </source>
</evidence>
<accession>A0ABU9DTJ2</accession>
<proteinExistence type="predicted"/>
<dbReference type="Gene3D" id="3.40.30.10">
    <property type="entry name" value="Glutaredoxin"/>
    <property type="match status" value="1"/>
</dbReference>
<reference evidence="1 2" key="1">
    <citation type="submission" date="2024-04" db="EMBL/GenBank/DDBJ databases">
        <title>draft genome sequnece of Paenibacillus filicis.</title>
        <authorList>
            <person name="Kim D.-U."/>
        </authorList>
    </citation>
    <scope>NUCLEOTIDE SEQUENCE [LARGE SCALE GENOMIC DNA]</scope>
    <source>
        <strain evidence="1 2">KACC14197</strain>
    </source>
</reference>
<protein>
    <submittedName>
        <fullName evidence="1">Thioredoxin family protein</fullName>
    </submittedName>
</protein>
<dbReference type="Pfam" id="PF14595">
    <property type="entry name" value="Thioredoxin_9"/>
    <property type="match status" value="1"/>
</dbReference>
<organism evidence="1 2">
    <name type="scientific">Paenibacillus filicis</name>
    <dbReference type="NCBI Taxonomy" id="669464"/>
    <lineage>
        <taxon>Bacteria</taxon>
        <taxon>Bacillati</taxon>
        <taxon>Bacillota</taxon>
        <taxon>Bacilli</taxon>
        <taxon>Bacillales</taxon>
        <taxon>Paenibacillaceae</taxon>
        <taxon>Paenibacillus</taxon>
    </lineage>
</organism>
<sequence>MSKNLSSKLNKGLSPEQFIQAMTKNQDKFNEWYDAFTWANDEDKEFFESLNNRDDLRCLILSADWCGDVIRNVPVVLRALEISGIPTELLIKEEHPDVMEQFLTLGGEAIPIVIFTDFSGFVLGQWGPRPAHVQAVMTKFKQENPDREATDYQDNIKVAREEMGRQYGEGTGYQAVIVKELRDLISTF</sequence>
<evidence type="ECO:0000313" key="1">
    <source>
        <dbReference type="EMBL" id="MEK8132201.1"/>
    </source>
</evidence>
<comment type="caution">
    <text evidence="1">The sequence shown here is derived from an EMBL/GenBank/DDBJ whole genome shotgun (WGS) entry which is preliminary data.</text>
</comment>
<gene>
    <name evidence="1" type="ORF">WMW72_30315</name>
</gene>
<dbReference type="Proteomes" id="UP001469365">
    <property type="component" value="Unassembled WGS sequence"/>
</dbReference>
<dbReference type="EMBL" id="JBBPCC010000027">
    <property type="protein sequence ID" value="MEK8132201.1"/>
    <property type="molecule type" value="Genomic_DNA"/>
</dbReference>